<dbReference type="PANTHER" id="PTHR30349:SF91">
    <property type="entry name" value="INTA PROTEIN"/>
    <property type="match status" value="1"/>
</dbReference>
<keyword evidence="1" id="KW-0238">DNA-binding</keyword>
<sequence>MKGSTHRRCYCRDPRTGKPLGKSCPKLSGRKHGSYSIRQELPPREDGTRRSFSRAGYGSLKDAQADLDHVRALLGLVDSDDPEGVALIAAMLEEVGDEKTPLPDVEETRRRLKSGQDLIGRLTVGEWLDRWLAGKRIRKSGASRYETDIRVHLKPRLGHLRLDRLRVSHLTEMFTAIAEANAVILEENAQRQALVDELATVPWKGAEHRARRRALRDALRAMPPFRRVTGAATRQRVRATLRAALNDAIAQQILTFNPAAHVELDPVRKPKALVWTDERVARWEQTGEKPSPVMVWTPQQTGAFLDHVADDRLYAMWHLIAFRGLRRGEACGQSWSETDLARHTLTVTTQLVQDGWDVESSDPKTDSGFRVVALDDDTVGVLERHRKQQEADRAEWGSAWVETGHVFTQEDGSWLHPGKITDYFERLVASSGLPPIRLHDLRHGAATLMLAAGVDVKVVSDTLGHSDTRITRDVYQSVFPEVAKDAAEATAKLVPLQRKTEAEETARAAEKARKAAKKAERDRAKAKEPGKRKKPKK</sequence>
<evidence type="ECO:0000256" key="1">
    <source>
        <dbReference type="ARBA" id="ARBA00023125"/>
    </source>
</evidence>
<protein>
    <submittedName>
        <fullName evidence="5">Site-specific integrase</fullName>
    </submittedName>
</protein>
<feature type="region of interest" description="Disordered" evidence="3">
    <location>
        <begin position="495"/>
        <end position="537"/>
    </location>
</feature>
<feature type="compositionally biased region" description="Basic and acidic residues" evidence="3">
    <location>
        <begin position="498"/>
        <end position="529"/>
    </location>
</feature>
<reference evidence="5 6" key="1">
    <citation type="submission" date="2023-05" db="EMBL/GenBank/DDBJ databases">
        <title>Streptantibioticus silvisoli sp. nov., acidotolerant actinomycetes 1 from pine litter.</title>
        <authorList>
            <person name="Swiecimska M."/>
            <person name="Golinska P."/>
            <person name="Sangal V."/>
            <person name="Wachnowicz B."/>
            <person name="Goodfellow M."/>
        </authorList>
    </citation>
    <scope>NUCLEOTIDE SEQUENCE [LARGE SCALE GENOMIC DNA]</scope>
    <source>
        <strain evidence="5 6">SL54</strain>
    </source>
</reference>
<dbReference type="InterPro" id="IPR002104">
    <property type="entry name" value="Integrase_catalytic"/>
</dbReference>
<organism evidence="5 6">
    <name type="scientific">Streptantibioticus silvisoli</name>
    <dbReference type="NCBI Taxonomy" id="2705255"/>
    <lineage>
        <taxon>Bacteria</taxon>
        <taxon>Bacillati</taxon>
        <taxon>Actinomycetota</taxon>
        <taxon>Actinomycetes</taxon>
        <taxon>Kitasatosporales</taxon>
        <taxon>Streptomycetaceae</taxon>
        <taxon>Streptantibioticus</taxon>
    </lineage>
</organism>
<comment type="caution">
    <text evidence="5">The sequence shown here is derived from an EMBL/GenBank/DDBJ whole genome shotgun (WGS) entry which is preliminary data.</text>
</comment>
<dbReference type="EMBL" id="JAAGKO020000009">
    <property type="protein sequence ID" value="MDI5962942.1"/>
    <property type="molecule type" value="Genomic_DNA"/>
</dbReference>
<dbReference type="CDD" id="cd01189">
    <property type="entry name" value="INT_ICEBs1_C_like"/>
    <property type="match status" value="1"/>
</dbReference>
<dbReference type="Pfam" id="PF00589">
    <property type="entry name" value="Phage_integrase"/>
    <property type="match status" value="1"/>
</dbReference>
<dbReference type="InterPro" id="IPR010998">
    <property type="entry name" value="Integrase_recombinase_N"/>
</dbReference>
<dbReference type="Gene3D" id="1.10.150.130">
    <property type="match status" value="1"/>
</dbReference>
<evidence type="ECO:0000259" key="4">
    <source>
        <dbReference type="PROSITE" id="PS51898"/>
    </source>
</evidence>
<dbReference type="RefSeq" id="WP_271322279.1">
    <property type="nucleotide sequence ID" value="NZ_JAAGKO020000009.1"/>
</dbReference>
<accession>A0ABT6VYX1</accession>
<evidence type="ECO:0000256" key="3">
    <source>
        <dbReference type="SAM" id="MobiDB-lite"/>
    </source>
</evidence>
<dbReference type="InterPro" id="IPR011010">
    <property type="entry name" value="DNA_brk_join_enz"/>
</dbReference>
<dbReference type="Gene3D" id="1.10.443.10">
    <property type="entry name" value="Intergrase catalytic core"/>
    <property type="match status" value="1"/>
</dbReference>
<dbReference type="InterPro" id="IPR013762">
    <property type="entry name" value="Integrase-like_cat_sf"/>
</dbReference>
<dbReference type="PANTHER" id="PTHR30349">
    <property type="entry name" value="PHAGE INTEGRASE-RELATED"/>
    <property type="match status" value="1"/>
</dbReference>
<feature type="domain" description="Tyr recombinase" evidence="4">
    <location>
        <begin position="291"/>
        <end position="488"/>
    </location>
</feature>
<gene>
    <name evidence="5" type="ORF">POF43_009510</name>
</gene>
<keyword evidence="2" id="KW-0233">DNA recombination</keyword>
<keyword evidence="6" id="KW-1185">Reference proteome</keyword>
<dbReference type="InterPro" id="IPR050090">
    <property type="entry name" value="Tyrosine_recombinase_XerCD"/>
</dbReference>
<name>A0ABT6VYX1_9ACTN</name>
<feature type="region of interest" description="Disordered" evidence="3">
    <location>
        <begin position="1"/>
        <end position="51"/>
    </location>
</feature>
<dbReference type="SUPFAM" id="SSF56349">
    <property type="entry name" value="DNA breaking-rejoining enzymes"/>
    <property type="match status" value="1"/>
</dbReference>
<evidence type="ECO:0000313" key="6">
    <source>
        <dbReference type="Proteomes" id="UP001156398"/>
    </source>
</evidence>
<evidence type="ECO:0000256" key="2">
    <source>
        <dbReference type="ARBA" id="ARBA00023172"/>
    </source>
</evidence>
<evidence type="ECO:0000313" key="5">
    <source>
        <dbReference type="EMBL" id="MDI5962942.1"/>
    </source>
</evidence>
<dbReference type="Proteomes" id="UP001156398">
    <property type="component" value="Unassembled WGS sequence"/>
</dbReference>
<dbReference type="PROSITE" id="PS51898">
    <property type="entry name" value="TYR_RECOMBINASE"/>
    <property type="match status" value="1"/>
</dbReference>
<proteinExistence type="predicted"/>